<evidence type="ECO:0000256" key="1">
    <source>
        <dbReference type="SAM" id="Coils"/>
    </source>
</evidence>
<evidence type="ECO:0000313" key="4">
    <source>
        <dbReference type="EMBL" id="GEU56081.1"/>
    </source>
</evidence>
<sequence length="941" mass="107582">MNSLVMSEENSDMNTNFGSRRIDQPRPIQLVTGLREKAAEQEAKDDALIEQMEDVQARIDADALLAERLQQEEREQFTVDEQARILVDLIAERKSFKEIQMLYEREQKWINDFVPMDFEEVNDSEQQAKGSKKTSRLDHDKESVKKQKLKEADAKKEELRACLDIVPIDDIAIDVESLATKYPIVDWKTHTLIKNMMYYQIIRANGNSKNYKILTEMCDGFDRQDIKDLYRLVKERYETASPKGYDLLLWRDLITLFEPSEEDEDLNLKFLRSLPSEWNTHVVVWKNNSDIDTISIDDLYNNFKIIEQEVKGTTCSDLSSQNMAFVTSPSTNSINEVSTTYGVSTASTQSSTVIRIIMKRTKSELKPDKIKSKRKAWDSPTKSKPGCALLRKKFKKDMFTYCFEKGILQDSFEPFYDNNNVVNALREPFVINQDPSKNSSQSPPQINHHCCYECGDPLEDIFCHQCTCELCGRGAHYGYNCPPKVLVVLDPEPFNNQTVDELPQTLPSFDIACYSEDGNSFTYDSTSNLVKDSPNFPIIHQPIHEKTCAELLAQEQEANIDTQSFQYSVVPQPPQEEMSVEFLQEKRNQIDYDNDEDYAIAVIPSLSNEEPVNSLNQFEDFSVSNDGSTLNDFDSFSIDDNEYVEASPPNSELVSSEVMEIIIPEVGGIDDDILLTIKDDILREKLLNINLLIANIEAINDNPTPSSNFMTKSSSNSLNSLLEETKTIDNSLLELETFCFDMEEIISGSTTTRSDISLPEYEAFYDDHVKEISIGSTTTHSDSSLYDSFIFDISINLFPPADKSDFYEFADELTHIISPPDYDCFCFMIEPNSGDFTMDVVEDILTREKRVHNALPTHPTFLLNMDFILSSEFLFAYVVWIFLPFLSYSVAPQNIQSFGNEDTIFDPDIFSYHISSFMPDVSHQSGTFIKFKVLNESPKDI</sequence>
<organism evidence="4">
    <name type="scientific">Tanacetum cinerariifolium</name>
    <name type="common">Dalmatian daisy</name>
    <name type="synonym">Chrysanthemum cinerariifolium</name>
    <dbReference type="NCBI Taxonomy" id="118510"/>
    <lineage>
        <taxon>Eukaryota</taxon>
        <taxon>Viridiplantae</taxon>
        <taxon>Streptophyta</taxon>
        <taxon>Embryophyta</taxon>
        <taxon>Tracheophyta</taxon>
        <taxon>Spermatophyta</taxon>
        <taxon>Magnoliopsida</taxon>
        <taxon>eudicotyledons</taxon>
        <taxon>Gunneridae</taxon>
        <taxon>Pentapetalae</taxon>
        <taxon>asterids</taxon>
        <taxon>campanulids</taxon>
        <taxon>Asterales</taxon>
        <taxon>Asteraceae</taxon>
        <taxon>Asteroideae</taxon>
        <taxon>Anthemideae</taxon>
        <taxon>Anthemidinae</taxon>
        <taxon>Tanacetum</taxon>
    </lineage>
</organism>
<comment type="caution">
    <text evidence="4">The sequence shown here is derived from an EMBL/GenBank/DDBJ whole genome shotgun (WGS) entry which is preliminary data.</text>
</comment>
<gene>
    <name evidence="4" type="ORF">Tci_028059</name>
</gene>
<dbReference type="EMBL" id="BKCJ010003603">
    <property type="protein sequence ID" value="GEU56081.1"/>
    <property type="molecule type" value="Genomic_DNA"/>
</dbReference>
<protein>
    <submittedName>
        <fullName evidence="4">Ribonuclease H-like domain-containing protein</fullName>
    </submittedName>
</protein>
<evidence type="ECO:0000256" key="2">
    <source>
        <dbReference type="SAM" id="MobiDB-lite"/>
    </source>
</evidence>
<keyword evidence="3" id="KW-0472">Membrane</keyword>
<evidence type="ECO:0000256" key="3">
    <source>
        <dbReference type="SAM" id="Phobius"/>
    </source>
</evidence>
<proteinExistence type="predicted"/>
<feature type="region of interest" description="Disordered" evidence="2">
    <location>
        <begin position="123"/>
        <end position="149"/>
    </location>
</feature>
<dbReference type="AlphaFoldDB" id="A0A6L2L2F9"/>
<name>A0A6L2L2F9_TANCI</name>
<accession>A0A6L2L2F9</accession>
<feature type="coiled-coil region" evidence="1">
    <location>
        <begin position="38"/>
        <end position="72"/>
    </location>
</feature>
<feature type="region of interest" description="Disordered" evidence="2">
    <location>
        <begin position="1"/>
        <end position="21"/>
    </location>
</feature>
<keyword evidence="3" id="KW-0812">Transmembrane</keyword>
<keyword evidence="3" id="KW-1133">Transmembrane helix</keyword>
<reference evidence="4" key="1">
    <citation type="journal article" date="2019" name="Sci. Rep.">
        <title>Draft genome of Tanacetum cinerariifolium, the natural source of mosquito coil.</title>
        <authorList>
            <person name="Yamashiro T."/>
            <person name="Shiraishi A."/>
            <person name="Satake H."/>
            <person name="Nakayama K."/>
        </authorList>
    </citation>
    <scope>NUCLEOTIDE SEQUENCE</scope>
</reference>
<feature type="compositionally biased region" description="Basic and acidic residues" evidence="2">
    <location>
        <begin position="135"/>
        <end position="149"/>
    </location>
</feature>
<keyword evidence="1" id="KW-0175">Coiled coil</keyword>
<feature type="transmembrane region" description="Helical" evidence="3">
    <location>
        <begin position="873"/>
        <end position="891"/>
    </location>
</feature>